<dbReference type="Proteomes" id="UP000694546">
    <property type="component" value="Chromosome 3"/>
</dbReference>
<dbReference type="OMA" id="CTGISRM"/>
<sequence>MKHTYLKTTTSHEEENINAPLNVGFVLMKQREIVLITMTTKRRLITDSFMVVKKRRHVKREKRPPSPPQNETETITEQELELQELKQFDLDWKYGPCTGISRLQRWERAQVHGLNPPQEIRELLLRTNNDLQFTRSLWSDYPL</sequence>
<dbReference type="PANTHER" id="PTHR14303:SF0">
    <property type="entry name" value="DNA POLYMERASE DELTA SUBUNIT 4"/>
    <property type="match status" value="1"/>
</dbReference>
<dbReference type="GO" id="GO:0000731">
    <property type="term" value="P:DNA synthesis involved in DNA repair"/>
    <property type="evidence" value="ECO:0007669"/>
    <property type="project" value="InterPro"/>
</dbReference>
<feature type="region of interest" description="Disordered" evidence="1">
    <location>
        <begin position="56"/>
        <end position="76"/>
    </location>
</feature>
<keyword evidence="3" id="KW-1185">Reference proteome</keyword>
<evidence type="ECO:0000313" key="2">
    <source>
        <dbReference type="Ensembl" id="ENSGMOP00000022233.1"/>
    </source>
</evidence>
<dbReference type="PANTHER" id="PTHR14303">
    <property type="entry name" value="DNA POLYMERASE DELTA SUBUNIT 4"/>
    <property type="match status" value="1"/>
</dbReference>
<dbReference type="GeneTree" id="ENSGT00390000005096"/>
<reference evidence="2" key="2">
    <citation type="submission" date="2025-09" db="UniProtKB">
        <authorList>
            <consortium name="Ensembl"/>
        </authorList>
    </citation>
    <scope>IDENTIFICATION</scope>
</reference>
<accession>A0A8C4ZVN6</accession>
<proteinExistence type="predicted"/>
<name>A0A8C4ZVN6_GADMO</name>
<dbReference type="AlphaFoldDB" id="A0A8C4ZVN6"/>
<gene>
    <name evidence="2" type="primary">pold4</name>
</gene>
<dbReference type="Ensembl" id="ENSGMOT00000046564.1">
    <property type="protein sequence ID" value="ENSGMOP00000022233.1"/>
    <property type="gene ID" value="ENSGMOG00000031618.1"/>
</dbReference>
<dbReference type="GeneID" id="115540836"/>
<dbReference type="OrthoDB" id="337486at2759"/>
<reference evidence="2" key="1">
    <citation type="submission" date="2025-08" db="UniProtKB">
        <authorList>
            <consortium name="Ensembl"/>
        </authorList>
    </citation>
    <scope>IDENTIFICATION</scope>
</reference>
<dbReference type="GO" id="GO:0043625">
    <property type="term" value="C:delta DNA polymerase complex"/>
    <property type="evidence" value="ECO:0007669"/>
    <property type="project" value="TreeGrafter"/>
</dbReference>
<dbReference type="GO" id="GO:0003887">
    <property type="term" value="F:DNA-directed DNA polymerase activity"/>
    <property type="evidence" value="ECO:0007669"/>
    <property type="project" value="TreeGrafter"/>
</dbReference>
<dbReference type="GO" id="GO:0006261">
    <property type="term" value="P:DNA-templated DNA replication"/>
    <property type="evidence" value="ECO:0007669"/>
    <property type="project" value="TreeGrafter"/>
</dbReference>
<dbReference type="Pfam" id="PF04081">
    <property type="entry name" value="DNA_pol_delta_4"/>
    <property type="match status" value="1"/>
</dbReference>
<protein>
    <submittedName>
        <fullName evidence="2">DNA polymerase delta 4, accessory subunit</fullName>
    </submittedName>
</protein>
<dbReference type="CTD" id="57804"/>
<evidence type="ECO:0000313" key="3">
    <source>
        <dbReference type="Proteomes" id="UP000694546"/>
    </source>
</evidence>
<evidence type="ECO:0000256" key="1">
    <source>
        <dbReference type="SAM" id="MobiDB-lite"/>
    </source>
</evidence>
<organism evidence="2 3">
    <name type="scientific">Gadus morhua</name>
    <name type="common">Atlantic cod</name>
    <dbReference type="NCBI Taxonomy" id="8049"/>
    <lineage>
        <taxon>Eukaryota</taxon>
        <taxon>Metazoa</taxon>
        <taxon>Chordata</taxon>
        <taxon>Craniata</taxon>
        <taxon>Vertebrata</taxon>
        <taxon>Euteleostomi</taxon>
        <taxon>Actinopterygii</taxon>
        <taxon>Neopterygii</taxon>
        <taxon>Teleostei</taxon>
        <taxon>Neoteleostei</taxon>
        <taxon>Acanthomorphata</taxon>
        <taxon>Zeiogadaria</taxon>
        <taxon>Gadariae</taxon>
        <taxon>Gadiformes</taxon>
        <taxon>Gadoidei</taxon>
        <taxon>Gadidae</taxon>
        <taxon>Gadus</taxon>
    </lineage>
</organism>
<dbReference type="InterPro" id="IPR007218">
    <property type="entry name" value="DNA_pol_delta_4"/>
</dbReference>
<dbReference type="RefSeq" id="XP_030208279.1">
    <property type="nucleotide sequence ID" value="XM_030352419.1"/>
</dbReference>